<dbReference type="RefSeq" id="WP_010601700.1">
    <property type="nucleotide sequence ID" value="NZ_JAPJUH010000002.1"/>
</dbReference>
<comment type="caution">
    <text evidence="2">The sequence shown here is derived from an EMBL/GenBank/DDBJ whole genome shotgun (WGS) entry which is preliminary data.</text>
</comment>
<evidence type="ECO:0000313" key="3">
    <source>
        <dbReference type="Proteomes" id="UP001142592"/>
    </source>
</evidence>
<evidence type="ECO:0000313" key="2">
    <source>
        <dbReference type="EMBL" id="MCX3264524.1"/>
    </source>
</evidence>
<name>A0A9X3I915_9SPHI</name>
<reference evidence="2" key="1">
    <citation type="submission" date="2022-11" db="EMBL/GenBank/DDBJ databases">
        <authorList>
            <person name="Graham C."/>
            <person name="Newman J.D."/>
        </authorList>
    </citation>
    <scope>NUCLEOTIDE SEQUENCE</scope>
    <source>
        <strain evidence="2">DSM 19486</strain>
    </source>
</reference>
<organism evidence="2 3">
    <name type="scientific">Pedobacter agri</name>
    <dbReference type="NCBI Taxonomy" id="454586"/>
    <lineage>
        <taxon>Bacteria</taxon>
        <taxon>Pseudomonadati</taxon>
        <taxon>Bacteroidota</taxon>
        <taxon>Sphingobacteriia</taxon>
        <taxon>Sphingobacteriales</taxon>
        <taxon>Sphingobacteriaceae</taxon>
        <taxon>Pedobacter</taxon>
    </lineage>
</organism>
<protein>
    <submittedName>
        <fullName evidence="2">Uncharacterized protein</fullName>
    </submittedName>
</protein>
<accession>A0A9X3I915</accession>
<sequence>MKKFLTPLIFAFMIGSASAQKQKMQVFQLMEPGFNTKAIEGTISEVYQTQRFGNKLWWIKIGNDTLIHVWDRHFDTPNMKVGDKRTFTSIKRLDSNWWMKEKSEAIIKTPDHQNILTVQ</sequence>
<keyword evidence="3" id="KW-1185">Reference proteome</keyword>
<feature type="chain" id="PRO_5040935432" evidence="1">
    <location>
        <begin position="20"/>
        <end position="119"/>
    </location>
</feature>
<evidence type="ECO:0000256" key="1">
    <source>
        <dbReference type="SAM" id="SignalP"/>
    </source>
</evidence>
<dbReference type="AlphaFoldDB" id="A0A9X3I915"/>
<gene>
    <name evidence="2" type="ORF">OQZ29_07200</name>
</gene>
<keyword evidence="1" id="KW-0732">Signal</keyword>
<dbReference type="EMBL" id="JAPJUH010000002">
    <property type="protein sequence ID" value="MCX3264524.1"/>
    <property type="molecule type" value="Genomic_DNA"/>
</dbReference>
<dbReference type="Proteomes" id="UP001142592">
    <property type="component" value="Unassembled WGS sequence"/>
</dbReference>
<feature type="signal peptide" evidence="1">
    <location>
        <begin position="1"/>
        <end position="19"/>
    </location>
</feature>
<proteinExistence type="predicted"/>